<reference evidence="1" key="1">
    <citation type="submission" date="2022-12" db="EMBL/GenBank/DDBJ databases">
        <title>Paracoccus onchidii sp. nov., isolated from a marine invertebrate from the South China Sea.</title>
        <authorList>
            <person name="Xu S."/>
            <person name="Liu Z."/>
            <person name="Xu Y."/>
        </authorList>
    </citation>
    <scope>NUCLEOTIDE SEQUENCE</scope>
    <source>
        <strain evidence="1">Z330</strain>
    </source>
</reference>
<organism evidence="1 2">
    <name type="scientific">Paracoccus onchidii</name>
    <dbReference type="NCBI Taxonomy" id="3017813"/>
    <lineage>
        <taxon>Bacteria</taxon>
        <taxon>Pseudomonadati</taxon>
        <taxon>Pseudomonadota</taxon>
        <taxon>Alphaproteobacteria</taxon>
        <taxon>Rhodobacterales</taxon>
        <taxon>Paracoccaceae</taxon>
        <taxon>Paracoccus</taxon>
    </lineage>
</organism>
<sequence>MDQVKPAKTILGPFIRRGNPVELTEMDYANRAKLDKMKARQTLTKLAQMGMIDRGQVEGGRVYTLTDKGRKTYDA</sequence>
<accession>A0ABT4ZI06</accession>
<keyword evidence="2" id="KW-1185">Reference proteome</keyword>
<evidence type="ECO:0008006" key="3">
    <source>
        <dbReference type="Google" id="ProtNLM"/>
    </source>
</evidence>
<dbReference type="SUPFAM" id="SSF46785">
    <property type="entry name" value="Winged helix' DNA-binding domain"/>
    <property type="match status" value="1"/>
</dbReference>
<dbReference type="EMBL" id="JAQBIE010000024">
    <property type="protein sequence ID" value="MDB6178989.1"/>
    <property type="molecule type" value="Genomic_DNA"/>
</dbReference>
<name>A0ABT4ZI06_9RHOB</name>
<gene>
    <name evidence="1" type="ORF">PAF17_15970</name>
</gene>
<dbReference type="InterPro" id="IPR036388">
    <property type="entry name" value="WH-like_DNA-bd_sf"/>
</dbReference>
<proteinExistence type="predicted"/>
<dbReference type="Proteomes" id="UP001165641">
    <property type="component" value="Unassembled WGS sequence"/>
</dbReference>
<evidence type="ECO:0000313" key="1">
    <source>
        <dbReference type="EMBL" id="MDB6178989.1"/>
    </source>
</evidence>
<dbReference type="InterPro" id="IPR036390">
    <property type="entry name" value="WH_DNA-bd_sf"/>
</dbReference>
<dbReference type="Gene3D" id="1.10.10.10">
    <property type="entry name" value="Winged helix-like DNA-binding domain superfamily/Winged helix DNA-binding domain"/>
    <property type="match status" value="1"/>
</dbReference>
<dbReference type="RefSeq" id="WP_271890105.1">
    <property type="nucleotide sequence ID" value="NZ_JAQBIE010000024.1"/>
</dbReference>
<evidence type="ECO:0000313" key="2">
    <source>
        <dbReference type="Proteomes" id="UP001165641"/>
    </source>
</evidence>
<comment type="caution">
    <text evidence="1">The sequence shown here is derived from an EMBL/GenBank/DDBJ whole genome shotgun (WGS) entry which is preliminary data.</text>
</comment>
<protein>
    <recommendedName>
        <fullName evidence="3">MarR family transcriptional regulator</fullName>
    </recommendedName>
</protein>